<organism evidence="1 2">
    <name type="scientific">Entomophthora muscae</name>
    <dbReference type="NCBI Taxonomy" id="34485"/>
    <lineage>
        <taxon>Eukaryota</taxon>
        <taxon>Fungi</taxon>
        <taxon>Fungi incertae sedis</taxon>
        <taxon>Zoopagomycota</taxon>
        <taxon>Entomophthoromycotina</taxon>
        <taxon>Entomophthoromycetes</taxon>
        <taxon>Entomophthorales</taxon>
        <taxon>Entomophthoraceae</taxon>
        <taxon>Entomophthora</taxon>
    </lineage>
</organism>
<keyword evidence="1" id="KW-0326">Glycosidase</keyword>
<protein>
    <submittedName>
        <fullName evidence="1">Glycosidase CRH2</fullName>
    </submittedName>
</protein>
<evidence type="ECO:0000313" key="1">
    <source>
        <dbReference type="EMBL" id="KAJ9063361.1"/>
    </source>
</evidence>
<evidence type="ECO:0000313" key="2">
    <source>
        <dbReference type="Proteomes" id="UP001165960"/>
    </source>
</evidence>
<gene>
    <name evidence="1" type="primary">UTR2_1</name>
    <name evidence="1" type="ORF">DSO57_1000688</name>
</gene>
<name>A0ACC2SLV4_9FUNG</name>
<comment type="caution">
    <text evidence="1">The sequence shown here is derived from an EMBL/GenBank/DDBJ whole genome shotgun (WGS) entry which is preliminary data.</text>
</comment>
<keyword evidence="2" id="KW-1185">Reference proteome</keyword>
<dbReference type="EMBL" id="QTSX02004972">
    <property type="protein sequence ID" value="KAJ9063361.1"/>
    <property type="molecule type" value="Genomic_DNA"/>
</dbReference>
<keyword evidence="1" id="KW-0378">Hydrolase</keyword>
<sequence>MPCCSVYGWCGSTVDYCGANCYLAGSYLGSGCLNSEPISPPEPACEPVQYNLATSHIVYDGNSTDGADFIVSGSYALNGDTVTLKMSKPSTGTSMYSTKLITYGRISADIKTSRTGGVVTSFILQAQDLDEIDFEWVGYNLNSTQTNWFKYGQFPPPPASNADFLPSRDTFADFHTYTVDWSPKRIQWLIDGKVERELNTGNPSIFPSSQSRVGFGIWDGGSGAEGTREWSGGPVNFQSEDMLTQGYFGAKFKNIVFECTSQPW</sequence>
<reference evidence="1" key="1">
    <citation type="submission" date="2022-04" db="EMBL/GenBank/DDBJ databases">
        <title>Genome of the entomopathogenic fungus Entomophthora muscae.</title>
        <authorList>
            <person name="Elya C."/>
            <person name="Lovett B.R."/>
            <person name="Lee E."/>
            <person name="Macias A.M."/>
            <person name="Hajek A.E."/>
            <person name="De Bivort B.L."/>
            <person name="Kasson M.T."/>
            <person name="De Fine Licht H.H."/>
            <person name="Stajich J.E."/>
        </authorList>
    </citation>
    <scope>NUCLEOTIDE SEQUENCE</scope>
    <source>
        <strain evidence="1">Berkeley</strain>
    </source>
</reference>
<accession>A0ACC2SLV4</accession>
<proteinExistence type="predicted"/>
<dbReference type="Proteomes" id="UP001165960">
    <property type="component" value="Unassembled WGS sequence"/>
</dbReference>